<protein>
    <submittedName>
        <fullName evidence="1">Uncharacterized protein</fullName>
    </submittedName>
</protein>
<dbReference type="AlphaFoldDB" id="M1Z8V4"/>
<name>M1Z8V4_9FIRM</name>
<evidence type="ECO:0000313" key="2">
    <source>
        <dbReference type="Proteomes" id="UP000245423"/>
    </source>
</evidence>
<dbReference type="RefSeq" id="WP_005584380.1">
    <property type="nucleotide sequence ID" value="NZ_LT669839.1"/>
</dbReference>
<evidence type="ECO:0000313" key="1">
    <source>
        <dbReference type="EMBL" id="SHD75615.1"/>
    </source>
</evidence>
<sequence>MGKRIFVFSMILLILSIYTIAFSYDGIEKNYTDIPEIDHTSGELFIYGSILKLDYERNEIIIEQHMDDNSVKLNPILKVREDAVFILQRNEKRMNIDFEDLKIGDRFGTILDNNGLIRGMIINT</sequence>
<accession>M1Z8V4</accession>
<keyword evidence="2" id="KW-1185">Reference proteome</keyword>
<organism evidence="1 2">
    <name type="scientific">[Clostridium] ultunense Esp</name>
    <dbReference type="NCBI Taxonomy" id="1288971"/>
    <lineage>
        <taxon>Bacteria</taxon>
        <taxon>Bacillati</taxon>
        <taxon>Bacillota</taxon>
        <taxon>Tissierellia</taxon>
        <taxon>Tissierellales</taxon>
        <taxon>Tepidimicrobiaceae</taxon>
        <taxon>Schnuerera</taxon>
    </lineage>
</organism>
<reference evidence="1 2" key="1">
    <citation type="submission" date="2016-11" db="EMBL/GenBank/DDBJ databases">
        <authorList>
            <person name="Manzoor S."/>
        </authorList>
    </citation>
    <scope>NUCLEOTIDE SEQUENCE [LARGE SCALE GENOMIC DNA]</scope>
    <source>
        <strain evidence="1">Clostridium ultunense strain Esp</strain>
    </source>
</reference>
<dbReference type="Proteomes" id="UP000245423">
    <property type="component" value="Chromosome 1"/>
</dbReference>
<proteinExistence type="predicted"/>
<gene>
    <name evidence="1" type="ORF">CUESP1_0216</name>
</gene>
<dbReference type="HOGENOM" id="CLU_1999999_0_0_9"/>
<dbReference type="OrthoDB" id="1951970at2"/>
<dbReference type="EMBL" id="LT669839">
    <property type="protein sequence ID" value="SHD75615.1"/>
    <property type="molecule type" value="Genomic_DNA"/>
</dbReference>